<evidence type="ECO:0000256" key="2">
    <source>
        <dbReference type="ARBA" id="ARBA00005907"/>
    </source>
</evidence>
<reference evidence="5" key="1">
    <citation type="submission" date="2023-05" db="EMBL/GenBank/DDBJ databases">
        <authorList>
            <person name="Huff M."/>
        </authorList>
    </citation>
    <scope>NUCLEOTIDE SEQUENCE</scope>
</reference>
<accession>A0AAD2E4Z9</accession>
<feature type="region of interest" description="Disordered" evidence="4">
    <location>
        <begin position="73"/>
        <end position="96"/>
    </location>
</feature>
<keyword evidence="6" id="KW-1185">Reference proteome</keyword>
<dbReference type="EMBL" id="OU503048">
    <property type="protein sequence ID" value="CAI9775120.1"/>
    <property type="molecule type" value="Genomic_DNA"/>
</dbReference>
<gene>
    <name evidence="5" type="ORF">FPE_LOCUS22550</name>
</gene>
<feature type="region of interest" description="Disordered" evidence="4">
    <location>
        <begin position="161"/>
        <end position="185"/>
    </location>
</feature>
<comment type="similarity">
    <text evidence="2">Belongs to the NOC2 family.</text>
</comment>
<sequence>MGKLGKKARKFAKKNLQSVLKRKRKTKALFKKKFSKDEQNDVEEQEDNASGLSNGRIMVIDNDEDASIDAVFAEDDKDEGEDGSDSDGYLSEDSSSPFVAINETQNIIEEENASSTYVALNKNIHADLVMKKKKLDRLKKDPEFSKFLESYYESIQIMETYSDEDDRRDPGQQDENDPSKSEEKPLTGSIIRSWCKLFTEEHNRSALISLLNAYRAACHFGAETIGYRFQNSGSFCNILMFMLSNADDIFRRLFQISSLNCRKEGILELKNSSKWNDLKPLVKCYLRSTLFLLNQVTDSEILAFTMTRLRASLLFLAAFPSLLNRLIKATVNLWATGAAVLSSAAFLILRDVATMFGSNYWNTCLSKISVAYLARSRVSEIVDAKHLQFLRDSIVELYSLDVQKSSAKVLASISQLAKILQWALQTKKKEAVKKLCSWEYVNCIDLWVRFISANIHDYDLQPLMFMTIQIINGLAYLFAGPRYFPLRLKCIQWLSFLSSSSGFFIPVASFVLDILEYKVVKEGGRSRNTFNTMSVLKLPKYYLKSRNFQEECLLSIIEQLSLHFAQWSYHISFPELAVIPLICLRKFHDITLAENLRRMVKRFIDQVEQNVDYVQRKRDDVPFSPNDYQSVDSFLQLEKSSPQAPFTQYCRGVLEKASQRSSRTCGKMSLLEPRKSKRNKAEHRKGIAAKENHPADENGIVGSKRKRKTVKEDIAFQIWESENLLIMQYLLQPQKEP</sequence>
<dbReference type="PANTHER" id="PTHR12687">
    <property type="entry name" value="NUCLEOLAR COMPLEX 2 AND RAD4-RELATED"/>
    <property type="match status" value="1"/>
</dbReference>
<evidence type="ECO:0000256" key="1">
    <source>
        <dbReference type="ARBA" id="ARBA00004123"/>
    </source>
</evidence>
<proteinExistence type="inferred from homology"/>
<evidence type="ECO:0000313" key="6">
    <source>
        <dbReference type="Proteomes" id="UP000834106"/>
    </source>
</evidence>
<dbReference type="GO" id="GO:0030690">
    <property type="term" value="C:Noc1p-Noc2p complex"/>
    <property type="evidence" value="ECO:0007669"/>
    <property type="project" value="TreeGrafter"/>
</dbReference>
<comment type="subcellular location">
    <subcellularLocation>
        <location evidence="1">Nucleus</location>
    </subcellularLocation>
</comment>
<dbReference type="InterPro" id="IPR005343">
    <property type="entry name" value="Noc2"/>
</dbReference>
<feature type="compositionally biased region" description="Basic and acidic residues" evidence="4">
    <location>
        <begin position="165"/>
        <end position="185"/>
    </location>
</feature>
<feature type="compositionally biased region" description="Low complexity" evidence="4">
    <location>
        <begin position="86"/>
        <end position="96"/>
    </location>
</feature>
<evidence type="ECO:0000256" key="4">
    <source>
        <dbReference type="SAM" id="MobiDB-lite"/>
    </source>
</evidence>
<keyword evidence="3" id="KW-0539">Nucleus</keyword>
<evidence type="ECO:0000256" key="3">
    <source>
        <dbReference type="ARBA" id="ARBA00023242"/>
    </source>
</evidence>
<dbReference type="Pfam" id="PF03715">
    <property type="entry name" value="Noc2"/>
    <property type="match status" value="1"/>
</dbReference>
<dbReference type="GO" id="GO:0005730">
    <property type="term" value="C:nucleolus"/>
    <property type="evidence" value="ECO:0007669"/>
    <property type="project" value="TreeGrafter"/>
</dbReference>
<dbReference type="GO" id="GO:0042273">
    <property type="term" value="P:ribosomal large subunit biogenesis"/>
    <property type="evidence" value="ECO:0007669"/>
    <property type="project" value="TreeGrafter"/>
</dbReference>
<dbReference type="GO" id="GO:0030691">
    <property type="term" value="C:Noc2p-Noc3p complex"/>
    <property type="evidence" value="ECO:0007669"/>
    <property type="project" value="TreeGrafter"/>
</dbReference>
<name>A0AAD2E4Z9_9LAMI</name>
<dbReference type="PANTHER" id="PTHR12687:SF8">
    <property type="entry name" value="PROTEIN REBELOTE"/>
    <property type="match status" value="1"/>
</dbReference>
<protein>
    <recommendedName>
        <fullName evidence="7">Nucleolar complex protein 2 homolog</fullName>
    </recommendedName>
</protein>
<feature type="region of interest" description="Disordered" evidence="4">
    <location>
        <begin position="34"/>
        <end position="56"/>
    </location>
</feature>
<organism evidence="5 6">
    <name type="scientific">Fraxinus pennsylvanica</name>
    <dbReference type="NCBI Taxonomy" id="56036"/>
    <lineage>
        <taxon>Eukaryota</taxon>
        <taxon>Viridiplantae</taxon>
        <taxon>Streptophyta</taxon>
        <taxon>Embryophyta</taxon>
        <taxon>Tracheophyta</taxon>
        <taxon>Spermatophyta</taxon>
        <taxon>Magnoliopsida</taxon>
        <taxon>eudicotyledons</taxon>
        <taxon>Gunneridae</taxon>
        <taxon>Pentapetalae</taxon>
        <taxon>asterids</taxon>
        <taxon>lamiids</taxon>
        <taxon>Lamiales</taxon>
        <taxon>Oleaceae</taxon>
        <taxon>Oleeae</taxon>
        <taxon>Fraxinus</taxon>
    </lineage>
</organism>
<feature type="compositionally biased region" description="Acidic residues" evidence="4">
    <location>
        <begin position="73"/>
        <end position="85"/>
    </location>
</feature>
<dbReference type="GO" id="GO:0005654">
    <property type="term" value="C:nucleoplasm"/>
    <property type="evidence" value="ECO:0007669"/>
    <property type="project" value="TreeGrafter"/>
</dbReference>
<evidence type="ECO:0008006" key="7">
    <source>
        <dbReference type="Google" id="ProtNLM"/>
    </source>
</evidence>
<dbReference type="AlphaFoldDB" id="A0AAD2E4Z9"/>
<dbReference type="Proteomes" id="UP000834106">
    <property type="component" value="Chromosome 13"/>
</dbReference>
<evidence type="ECO:0000313" key="5">
    <source>
        <dbReference type="EMBL" id="CAI9775120.1"/>
    </source>
</evidence>